<dbReference type="SMART" id="SM00256">
    <property type="entry name" value="FBOX"/>
    <property type="match status" value="1"/>
</dbReference>
<feature type="compositionally biased region" description="Basic residues" evidence="1">
    <location>
        <begin position="1"/>
        <end position="19"/>
    </location>
</feature>
<feature type="transmembrane region" description="Helical" evidence="2">
    <location>
        <begin position="21"/>
        <end position="38"/>
    </location>
</feature>
<sequence>MKAQRKRKKKKKKKKKGKKGSVSFSSYSLPLDLIIEILKRSPVKTLMRFLSVSKLWASIIRSRKFMKQHLNESLNRPRGLVFVFKSKHYGLTTHEASPSLASLASYLVTCPAIFSAPSVHGLICYGSHSTPGVYNLCTRRSITLPDLDSYSETYITQLYLGYDPIDSDYKVLCVMIETPESGNTRGLAMEIWVLTLGSENSWKMIQDNIPPHSPISQNVCINGVLYYQALTGEELENSAIMRFDVRSEKIDLIKAVKLDDLVNEPSNFRNFSKLISYEGKPAFIVFEKYYAYNIALCVLEDAAKEEWSMKTFVLPTLIHRSVDRFQRFRSTDTKTVRRVHIQDIPDEFYDAGDVYLVSSDQVENLMFL</sequence>
<dbReference type="SUPFAM" id="SSF81383">
    <property type="entry name" value="F-box domain"/>
    <property type="match status" value="1"/>
</dbReference>
<keyword evidence="5" id="KW-1185">Reference proteome</keyword>
<proteinExistence type="predicted"/>
<dbReference type="InterPro" id="IPR017451">
    <property type="entry name" value="F-box-assoc_interact_dom"/>
</dbReference>
<feature type="region of interest" description="Disordered" evidence="1">
    <location>
        <begin position="1"/>
        <end position="22"/>
    </location>
</feature>
<keyword evidence="2" id="KW-0472">Membrane</keyword>
<dbReference type="Gramene" id="ESQ33511">
    <property type="protein sequence ID" value="ESQ33511"/>
    <property type="gene ID" value="EUTSA_v10009644mg"/>
</dbReference>
<dbReference type="PROSITE" id="PS50181">
    <property type="entry name" value="FBOX"/>
    <property type="match status" value="1"/>
</dbReference>
<dbReference type="PANTHER" id="PTHR31111:SF132">
    <property type="entry name" value="F-BOX ASSOCIATED UBIQUITINATION EFFECTOR FAMILY PROTEIN-RELATED"/>
    <property type="match status" value="1"/>
</dbReference>
<dbReference type="eggNOG" id="ENOG502SZXT">
    <property type="taxonomic scope" value="Eukaryota"/>
</dbReference>
<keyword evidence="2" id="KW-0812">Transmembrane</keyword>
<dbReference type="Proteomes" id="UP000030689">
    <property type="component" value="Unassembled WGS sequence"/>
</dbReference>
<protein>
    <recommendedName>
        <fullName evidence="3">F-box domain-containing protein</fullName>
    </recommendedName>
</protein>
<dbReference type="EMBL" id="KI517683">
    <property type="protein sequence ID" value="ESQ33511.1"/>
    <property type="molecule type" value="Genomic_DNA"/>
</dbReference>
<evidence type="ECO:0000313" key="5">
    <source>
        <dbReference type="Proteomes" id="UP000030689"/>
    </source>
</evidence>
<dbReference type="NCBIfam" id="TIGR01640">
    <property type="entry name" value="F_box_assoc_1"/>
    <property type="match status" value="1"/>
</dbReference>
<dbReference type="InterPro" id="IPR013187">
    <property type="entry name" value="F-box-assoc_dom_typ3"/>
</dbReference>
<dbReference type="InterPro" id="IPR036047">
    <property type="entry name" value="F-box-like_dom_sf"/>
</dbReference>
<evidence type="ECO:0000259" key="3">
    <source>
        <dbReference type="PROSITE" id="PS50181"/>
    </source>
</evidence>
<organism evidence="4 5">
    <name type="scientific">Eutrema salsugineum</name>
    <name type="common">Saltwater cress</name>
    <name type="synonym">Sisymbrium salsugineum</name>
    <dbReference type="NCBI Taxonomy" id="72664"/>
    <lineage>
        <taxon>Eukaryota</taxon>
        <taxon>Viridiplantae</taxon>
        <taxon>Streptophyta</taxon>
        <taxon>Embryophyta</taxon>
        <taxon>Tracheophyta</taxon>
        <taxon>Spermatophyta</taxon>
        <taxon>Magnoliopsida</taxon>
        <taxon>eudicotyledons</taxon>
        <taxon>Gunneridae</taxon>
        <taxon>Pentapetalae</taxon>
        <taxon>rosids</taxon>
        <taxon>malvids</taxon>
        <taxon>Brassicales</taxon>
        <taxon>Brassicaceae</taxon>
        <taxon>Eutremeae</taxon>
        <taxon>Eutrema</taxon>
    </lineage>
</organism>
<feature type="domain" description="F-box" evidence="3">
    <location>
        <begin position="23"/>
        <end position="69"/>
    </location>
</feature>
<evidence type="ECO:0000313" key="4">
    <source>
        <dbReference type="EMBL" id="ESQ33511.1"/>
    </source>
</evidence>
<gene>
    <name evidence="4" type="ORF">EUTSA_v10009644mg</name>
</gene>
<accession>V4MPI4</accession>
<keyword evidence="2" id="KW-1133">Transmembrane helix</keyword>
<dbReference type="KEGG" id="eus:EUTSA_v10009644mg"/>
<dbReference type="Pfam" id="PF08268">
    <property type="entry name" value="FBA_3"/>
    <property type="match status" value="1"/>
</dbReference>
<dbReference type="InterPro" id="IPR001810">
    <property type="entry name" value="F-box_dom"/>
</dbReference>
<reference evidence="4 5" key="1">
    <citation type="journal article" date="2013" name="Front. Plant Sci.">
        <title>The Reference Genome of the Halophytic Plant Eutrema salsugineum.</title>
        <authorList>
            <person name="Yang R."/>
            <person name="Jarvis D.E."/>
            <person name="Chen H."/>
            <person name="Beilstein M.A."/>
            <person name="Grimwood J."/>
            <person name="Jenkins J."/>
            <person name="Shu S."/>
            <person name="Prochnik S."/>
            <person name="Xin M."/>
            <person name="Ma C."/>
            <person name="Schmutz J."/>
            <person name="Wing R.A."/>
            <person name="Mitchell-Olds T."/>
            <person name="Schumaker K.S."/>
            <person name="Wang X."/>
        </authorList>
    </citation>
    <scope>NUCLEOTIDE SEQUENCE [LARGE SCALE GENOMIC DNA]</scope>
</reference>
<evidence type="ECO:0000256" key="2">
    <source>
        <dbReference type="SAM" id="Phobius"/>
    </source>
</evidence>
<dbReference type="Pfam" id="PF00646">
    <property type="entry name" value="F-box"/>
    <property type="match status" value="1"/>
</dbReference>
<dbReference type="STRING" id="72664.V4MPI4"/>
<dbReference type="AlphaFoldDB" id="V4MPI4"/>
<evidence type="ECO:0000256" key="1">
    <source>
        <dbReference type="SAM" id="MobiDB-lite"/>
    </source>
</evidence>
<dbReference type="PANTHER" id="PTHR31111">
    <property type="entry name" value="BNAA05G37150D PROTEIN-RELATED"/>
    <property type="match status" value="1"/>
</dbReference>
<dbReference type="OMA" id="KFCARRQ"/>
<name>V4MPI4_EUTSA</name>